<proteinExistence type="predicted"/>
<dbReference type="AlphaFoldDB" id="A0A2W2BBL3"/>
<reference evidence="2" key="1">
    <citation type="submission" date="2018-06" db="EMBL/GenBank/DDBJ databases">
        <title>Aestuariibacter litoralis strain KCTC 52945T.</title>
        <authorList>
            <person name="Li X."/>
            <person name="Salam N."/>
            <person name="Li J.-L."/>
            <person name="Chen Y.-M."/>
            <person name="Yang Z.-W."/>
            <person name="Zhang L.-Y."/>
            <person name="Han M.-X."/>
            <person name="Xiao M."/>
            <person name="Li W.-J."/>
        </authorList>
    </citation>
    <scope>NUCLEOTIDE SEQUENCE [LARGE SCALE GENOMIC DNA]</scope>
    <source>
        <strain evidence="2">KCTC 52945</strain>
    </source>
</reference>
<comment type="caution">
    <text evidence="1">The sequence shown here is derived from an EMBL/GenBank/DDBJ whole genome shotgun (WGS) entry which is preliminary data.</text>
</comment>
<evidence type="ECO:0000313" key="1">
    <source>
        <dbReference type="EMBL" id="PZF77644.1"/>
    </source>
</evidence>
<gene>
    <name evidence="1" type="ORF">DK847_04170</name>
</gene>
<dbReference type="SUPFAM" id="SSF53448">
    <property type="entry name" value="Nucleotide-diphospho-sugar transferases"/>
    <property type="match status" value="1"/>
</dbReference>
<protein>
    <recommendedName>
        <fullName evidence="3">Alpha 1,4-glycosyltransferase domain-containing protein</fullName>
    </recommendedName>
</protein>
<keyword evidence="2" id="KW-1185">Reference proteome</keyword>
<sequence length="250" mass="28412">MMSLKQLPVHMLWVSGELSRLARLSLASFVAQGYRVRLWSYDPDHLRAEFADVQDASTLLPMPEADSHNMAYLTSLFRYRVLAEQGGIWADLDVVALTDDPRIEARPLIASEKRRPFRHTEPTATGESLTQVTNCFMASPAPREGDLWHLALDRVAALNPEDRNWENVGPHMLSGLMLRHSDLEIDILPPEAVDPVAWWNVPGYFLEERDPPPSPFMHMYATIWTRRGVDAEMPFPPGSLAGRLWKRFGL</sequence>
<dbReference type="EMBL" id="QKVK01000002">
    <property type="protein sequence ID" value="PZF77644.1"/>
    <property type="molecule type" value="Genomic_DNA"/>
</dbReference>
<accession>A0A2W2BBL3</accession>
<dbReference type="Gene3D" id="3.90.550.20">
    <property type="match status" value="1"/>
</dbReference>
<evidence type="ECO:0000313" key="2">
    <source>
        <dbReference type="Proteomes" id="UP000248795"/>
    </source>
</evidence>
<evidence type="ECO:0008006" key="3">
    <source>
        <dbReference type="Google" id="ProtNLM"/>
    </source>
</evidence>
<dbReference type="RefSeq" id="WP_111196391.1">
    <property type="nucleotide sequence ID" value="NZ_QKVK01000002.1"/>
</dbReference>
<name>A0A2W2BBL3_9HYPH</name>
<dbReference type="InterPro" id="IPR029044">
    <property type="entry name" value="Nucleotide-diphossugar_trans"/>
</dbReference>
<organism evidence="1 2">
    <name type="scientific">Aestuariivirga litoralis</name>
    <dbReference type="NCBI Taxonomy" id="2650924"/>
    <lineage>
        <taxon>Bacteria</taxon>
        <taxon>Pseudomonadati</taxon>
        <taxon>Pseudomonadota</taxon>
        <taxon>Alphaproteobacteria</taxon>
        <taxon>Hyphomicrobiales</taxon>
        <taxon>Aestuariivirgaceae</taxon>
        <taxon>Aestuariivirga</taxon>
    </lineage>
</organism>
<dbReference type="Proteomes" id="UP000248795">
    <property type="component" value="Unassembled WGS sequence"/>
</dbReference>